<protein>
    <submittedName>
        <fullName evidence="2">RCG54628</fullName>
    </submittedName>
</protein>
<proteinExistence type="predicted"/>
<name>A6JBE2_RAT</name>
<dbReference type="Proteomes" id="UP000234681">
    <property type="component" value="Chromosome 1"/>
</dbReference>
<sequence>MDFREILLIASKGQGVNHVPKRYSLAVGPPKKDPKVKGVQSAAVQAFLRRKEEELRRKGL</sequence>
<dbReference type="EMBL" id="CH473979">
    <property type="protein sequence ID" value="EDM07242.1"/>
    <property type="molecule type" value="Genomic_DNA"/>
</dbReference>
<organism evidence="2 3">
    <name type="scientific">Rattus norvegicus</name>
    <name type="common">Rat</name>
    <dbReference type="NCBI Taxonomy" id="10116"/>
    <lineage>
        <taxon>Eukaryota</taxon>
        <taxon>Metazoa</taxon>
        <taxon>Chordata</taxon>
        <taxon>Craniata</taxon>
        <taxon>Vertebrata</taxon>
        <taxon>Euteleostomi</taxon>
        <taxon>Mammalia</taxon>
        <taxon>Eutheria</taxon>
        <taxon>Euarchontoglires</taxon>
        <taxon>Glires</taxon>
        <taxon>Rodentia</taxon>
        <taxon>Myomorpha</taxon>
        <taxon>Muroidea</taxon>
        <taxon>Muridae</taxon>
        <taxon>Murinae</taxon>
        <taxon>Rattus</taxon>
    </lineage>
</organism>
<dbReference type="AlphaFoldDB" id="A6JBE2"/>
<gene>
    <name evidence="2" type="ORF">rCG_54628</name>
</gene>
<evidence type="ECO:0000259" key="1">
    <source>
        <dbReference type="Pfam" id="PF22878"/>
    </source>
</evidence>
<reference evidence="2 3" key="1">
    <citation type="submission" date="2005-09" db="EMBL/GenBank/DDBJ databases">
        <authorList>
            <person name="Mural R.J."/>
            <person name="Li P.W."/>
            <person name="Adams M.D."/>
            <person name="Amanatides P.G."/>
            <person name="Baden-Tillson H."/>
            <person name="Barnstead M."/>
            <person name="Chin S.H."/>
            <person name="Dew I."/>
            <person name="Evans C.A."/>
            <person name="Ferriera S."/>
            <person name="Flanigan M."/>
            <person name="Fosler C."/>
            <person name="Glodek A."/>
            <person name="Gu Z."/>
            <person name="Holt R.A."/>
            <person name="Jennings D."/>
            <person name="Kraft C.L."/>
            <person name="Lu F."/>
            <person name="Nguyen T."/>
            <person name="Nusskern D.R."/>
            <person name="Pfannkoch C.M."/>
            <person name="Sitter C."/>
            <person name="Sutton G.G."/>
            <person name="Venter J.C."/>
            <person name="Wang Z."/>
            <person name="Woodage T."/>
            <person name="Zheng X.H."/>
            <person name="Zhong F."/>
        </authorList>
    </citation>
    <scope>NUCLEOTIDE SEQUENCE [LARGE SCALE GENOMIC DNA]</scope>
    <source>
        <strain>BN</strain>
        <strain evidence="3">Sprague-Dawley</strain>
    </source>
</reference>
<evidence type="ECO:0000313" key="3">
    <source>
        <dbReference type="Proteomes" id="UP000234681"/>
    </source>
</evidence>
<feature type="domain" description="SPT2 homolog N-terminal" evidence="1">
    <location>
        <begin position="1"/>
        <end position="58"/>
    </location>
</feature>
<evidence type="ECO:0000313" key="2">
    <source>
        <dbReference type="EMBL" id="EDM07242.1"/>
    </source>
</evidence>
<dbReference type="InterPro" id="IPR054552">
    <property type="entry name" value="SPT2_N"/>
</dbReference>
<dbReference type="Pfam" id="PF22878">
    <property type="entry name" value="SPT2_N"/>
    <property type="match status" value="1"/>
</dbReference>
<feature type="non-terminal residue" evidence="2">
    <location>
        <position position="60"/>
    </location>
</feature>
<accession>A6JBE2</accession>